<comment type="function">
    <text evidence="10">Part of an ABC transporter complex. Responsible for energy coupling to the transport system.</text>
</comment>
<organism evidence="12 13">
    <name type="scientific">Geoglobus acetivorans</name>
    <dbReference type="NCBI Taxonomy" id="565033"/>
    <lineage>
        <taxon>Archaea</taxon>
        <taxon>Methanobacteriati</taxon>
        <taxon>Methanobacteriota</taxon>
        <taxon>Archaeoglobi</taxon>
        <taxon>Archaeoglobales</taxon>
        <taxon>Archaeoglobaceae</taxon>
        <taxon>Geoglobus</taxon>
    </lineage>
</organism>
<sequence>MIEVRNLWFSYGDRNVLRGINMVAEKGEVTILMGRNGAGKSTLLMHLNGLLKPDRGGVYVDGVKVRYDRKSLIELRKKIGFVFQNPDDQIVAPTVWQDVVFGPENVGVRDDGKIESILKKLGLDGYENRLCSRLSGGEKKRVAIAGVLAMEPDYVVMDEPTAGVDGFGLKEIIEIVMEMKKDGRGLIISTHDYDFARAVGDRFLIMDGGKVIFDDVYIDHSIAEKCGVRTWYHGGEVVLVPDNSCLPDPAEFDFVAVMGKRAREWLEREGVEADITSAAMERAFLRAIGGSRIMLVCSESMMEVVKREAVSYPVRITVQKTEVVRV</sequence>
<keyword evidence="8 10" id="KW-0472">Membrane</keyword>
<dbReference type="GeneID" id="90448393"/>
<evidence type="ECO:0000256" key="9">
    <source>
        <dbReference type="ARBA" id="ARBA00025157"/>
    </source>
</evidence>
<dbReference type="PANTHER" id="PTHR43553:SF24">
    <property type="entry name" value="ENERGY-COUPLING FACTOR TRANSPORTER ATP-BINDING PROTEIN ECFA1"/>
    <property type="match status" value="1"/>
</dbReference>
<gene>
    <name evidence="12" type="ORF">LPQ35_01870</name>
</gene>
<evidence type="ECO:0000256" key="8">
    <source>
        <dbReference type="ARBA" id="ARBA00023136"/>
    </source>
</evidence>
<dbReference type="PANTHER" id="PTHR43553">
    <property type="entry name" value="HEAVY METAL TRANSPORTER"/>
    <property type="match status" value="1"/>
</dbReference>
<keyword evidence="5 10" id="KW-0547">Nucleotide-binding</keyword>
<dbReference type="CDD" id="cd03225">
    <property type="entry name" value="ABC_cobalt_CbiO_domain1"/>
    <property type="match status" value="1"/>
</dbReference>
<keyword evidence="3 10" id="KW-0813">Transport</keyword>
<evidence type="ECO:0000313" key="12">
    <source>
        <dbReference type="EMBL" id="XAT64139.1"/>
    </source>
</evidence>
<dbReference type="NCBIfam" id="TIGR01166">
    <property type="entry name" value="cbiO"/>
    <property type="match status" value="1"/>
</dbReference>
<evidence type="ECO:0000256" key="5">
    <source>
        <dbReference type="ARBA" id="ARBA00022741"/>
    </source>
</evidence>
<dbReference type="EMBL" id="CP087714">
    <property type="protein sequence ID" value="XAT64139.1"/>
    <property type="molecule type" value="Genomic_DNA"/>
</dbReference>
<keyword evidence="4 10" id="KW-1003">Cell membrane</keyword>
<dbReference type="RefSeq" id="WP_193806390.1">
    <property type="nucleotide sequence ID" value="NZ_CP087714.1"/>
</dbReference>
<dbReference type="InterPro" id="IPR003439">
    <property type="entry name" value="ABC_transporter-like_ATP-bd"/>
</dbReference>
<protein>
    <recommendedName>
        <fullName evidence="10">ABC transporter ATP-binding protein</fullName>
    </recommendedName>
</protein>
<evidence type="ECO:0000313" key="13">
    <source>
        <dbReference type="Proteomes" id="UP001492541"/>
    </source>
</evidence>
<dbReference type="SMART" id="SM00382">
    <property type="entry name" value="AAA"/>
    <property type="match status" value="1"/>
</dbReference>
<keyword evidence="13" id="KW-1185">Reference proteome</keyword>
<dbReference type="PROSITE" id="PS00211">
    <property type="entry name" value="ABC_TRANSPORTER_1"/>
    <property type="match status" value="1"/>
</dbReference>
<evidence type="ECO:0000256" key="1">
    <source>
        <dbReference type="ARBA" id="ARBA00004202"/>
    </source>
</evidence>
<reference evidence="12 13" key="1">
    <citation type="submission" date="2021-11" db="EMBL/GenBank/DDBJ databases">
        <title>Whole genome of Geoglobus acetivorans.</title>
        <authorList>
            <person name="Liu D."/>
        </authorList>
    </citation>
    <scope>NUCLEOTIDE SEQUENCE [LARGE SCALE GENOMIC DNA]</scope>
    <source>
        <strain evidence="12 13">SBH6</strain>
    </source>
</reference>
<evidence type="ECO:0000256" key="6">
    <source>
        <dbReference type="ARBA" id="ARBA00022840"/>
    </source>
</evidence>
<proteinExistence type="inferred from homology"/>
<dbReference type="InterPro" id="IPR050095">
    <property type="entry name" value="ECF_ABC_transporter_ATP-bd"/>
</dbReference>
<keyword evidence="6 10" id="KW-0067">ATP-binding</keyword>
<evidence type="ECO:0000256" key="4">
    <source>
        <dbReference type="ARBA" id="ARBA00022475"/>
    </source>
</evidence>
<evidence type="ECO:0000256" key="3">
    <source>
        <dbReference type="ARBA" id="ARBA00022448"/>
    </source>
</evidence>
<evidence type="ECO:0000259" key="11">
    <source>
        <dbReference type="PROSITE" id="PS50893"/>
    </source>
</evidence>
<evidence type="ECO:0000256" key="10">
    <source>
        <dbReference type="RuleBase" id="RU364103"/>
    </source>
</evidence>
<dbReference type="PROSITE" id="PS50893">
    <property type="entry name" value="ABC_TRANSPORTER_2"/>
    <property type="match status" value="1"/>
</dbReference>
<dbReference type="Proteomes" id="UP001492541">
    <property type="component" value="Chromosome"/>
</dbReference>
<evidence type="ECO:0000256" key="2">
    <source>
        <dbReference type="ARBA" id="ARBA00005417"/>
    </source>
</evidence>
<dbReference type="InterPro" id="IPR003593">
    <property type="entry name" value="AAA+_ATPase"/>
</dbReference>
<dbReference type="InterPro" id="IPR017871">
    <property type="entry name" value="ABC_transporter-like_CS"/>
</dbReference>
<dbReference type="SUPFAM" id="SSF52540">
    <property type="entry name" value="P-loop containing nucleoside triphosphate hydrolases"/>
    <property type="match status" value="1"/>
</dbReference>
<feature type="domain" description="ABC transporter" evidence="11">
    <location>
        <begin position="2"/>
        <end position="233"/>
    </location>
</feature>
<dbReference type="Pfam" id="PF00005">
    <property type="entry name" value="ABC_tran"/>
    <property type="match status" value="1"/>
</dbReference>
<dbReference type="InterPro" id="IPR015856">
    <property type="entry name" value="ABC_transpr_CbiO/EcfA_su"/>
</dbReference>
<evidence type="ECO:0000256" key="7">
    <source>
        <dbReference type="ARBA" id="ARBA00022967"/>
    </source>
</evidence>
<dbReference type="InterPro" id="IPR027417">
    <property type="entry name" value="P-loop_NTPase"/>
</dbReference>
<comment type="subcellular location">
    <subcellularLocation>
        <location evidence="1 10">Cell membrane</location>
        <topology evidence="1 10">Peripheral membrane protein</topology>
    </subcellularLocation>
</comment>
<dbReference type="GO" id="GO:0005524">
    <property type="term" value="F:ATP binding"/>
    <property type="evidence" value="ECO:0007669"/>
    <property type="project" value="UniProtKB-KW"/>
</dbReference>
<comment type="similarity">
    <text evidence="2 10">Belongs to the ABC transporter superfamily.</text>
</comment>
<keyword evidence="7" id="KW-1278">Translocase</keyword>
<dbReference type="Gene3D" id="3.40.50.300">
    <property type="entry name" value="P-loop containing nucleotide triphosphate hydrolases"/>
    <property type="match status" value="1"/>
</dbReference>
<comment type="function">
    <text evidence="9">Probably part of an ABC transporter complex. Responsible for energy coupling to the transport system.</text>
</comment>
<name>A0ABZ3H4R5_GEOAI</name>
<dbReference type="InterPro" id="IPR005876">
    <property type="entry name" value="Co_trans_ATP-bd"/>
</dbReference>
<accession>A0ABZ3H4R5</accession>